<dbReference type="PRINTS" id="PR01839">
    <property type="entry name" value="RAD23PROTEIN"/>
</dbReference>
<proteinExistence type="inferred from homology"/>
<name>A0ABQ0DP59_9EUKA</name>
<dbReference type="InterPro" id="IPR000626">
    <property type="entry name" value="Ubiquitin-like_dom"/>
</dbReference>
<dbReference type="PROSITE" id="PS50030">
    <property type="entry name" value="UBA"/>
    <property type="match status" value="2"/>
</dbReference>
<keyword evidence="1" id="KW-0227">DNA damage</keyword>
<dbReference type="InterPro" id="IPR015940">
    <property type="entry name" value="UBA"/>
</dbReference>
<protein>
    <recommendedName>
        <fullName evidence="1">UV excision repair protein RAD23</fullName>
    </recommendedName>
</protein>
<keyword evidence="1" id="KW-0963">Cytoplasm</keyword>
<dbReference type="SUPFAM" id="SSF54236">
    <property type="entry name" value="Ubiquitin-like"/>
    <property type="match status" value="1"/>
</dbReference>
<evidence type="ECO:0000256" key="1">
    <source>
        <dbReference type="RuleBase" id="RU367049"/>
    </source>
</evidence>
<dbReference type="InterPro" id="IPR009060">
    <property type="entry name" value="UBA-like_sf"/>
</dbReference>
<comment type="subcellular location">
    <subcellularLocation>
        <location evidence="1">Nucleus</location>
    </subcellularLocation>
    <subcellularLocation>
        <location evidence="1">Cytoplasm</location>
    </subcellularLocation>
</comment>
<dbReference type="Pfam" id="PF00627">
    <property type="entry name" value="UBA"/>
    <property type="match status" value="2"/>
</dbReference>
<reference evidence="5 6" key="1">
    <citation type="journal article" date="2019" name="PLoS Negl. Trop. Dis.">
        <title>Whole genome sequencing of Entamoeba nuttalli reveals mammalian host-related molecular signatures and a novel octapeptide-repeat surface protein.</title>
        <authorList>
            <person name="Tanaka M."/>
            <person name="Makiuchi T."/>
            <person name="Komiyama T."/>
            <person name="Shiina T."/>
            <person name="Osaki K."/>
            <person name="Tachibana H."/>
        </authorList>
    </citation>
    <scope>NUCLEOTIDE SEQUENCE [LARGE SCALE GENOMIC DNA]</scope>
    <source>
        <strain evidence="5 6">P19-061405</strain>
    </source>
</reference>
<dbReference type="EMBL" id="BAAFRS010000213">
    <property type="protein sequence ID" value="GAB1224649.1"/>
    <property type="molecule type" value="Genomic_DNA"/>
</dbReference>
<dbReference type="CDD" id="cd14281">
    <property type="entry name" value="UBA2_Rad23_like"/>
    <property type="match status" value="1"/>
</dbReference>
<dbReference type="SUPFAM" id="SSF101238">
    <property type="entry name" value="XPC-binding domain"/>
    <property type="match status" value="1"/>
</dbReference>
<dbReference type="Gene3D" id="3.10.20.90">
    <property type="entry name" value="Phosphatidylinositol 3-kinase Catalytic Subunit, Chain A, domain 1"/>
    <property type="match status" value="1"/>
</dbReference>
<comment type="caution">
    <text evidence="5">The sequence shown here is derived from an EMBL/GenBank/DDBJ whole genome shotgun (WGS) entry which is preliminary data.</text>
</comment>
<feature type="domain" description="Ubiquitin-like" evidence="4">
    <location>
        <begin position="1"/>
        <end position="78"/>
    </location>
</feature>
<dbReference type="Gene3D" id="1.10.8.10">
    <property type="entry name" value="DNA helicase RuvA subunit, C-terminal domain"/>
    <property type="match status" value="2"/>
</dbReference>
<dbReference type="PANTHER" id="PTHR10621:SF0">
    <property type="entry name" value="UV EXCISION REPAIR PROTEIN RAD23"/>
    <property type="match status" value="1"/>
</dbReference>
<dbReference type="SUPFAM" id="SSF46934">
    <property type="entry name" value="UBA-like"/>
    <property type="match status" value="2"/>
</dbReference>
<evidence type="ECO:0000256" key="2">
    <source>
        <dbReference type="SAM" id="MobiDB-lite"/>
    </source>
</evidence>
<evidence type="ECO:0000259" key="3">
    <source>
        <dbReference type="PROSITE" id="PS50030"/>
    </source>
</evidence>
<gene>
    <name evidence="5" type="ORF">ENUP19_0213G0006</name>
</gene>
<dbReference type="Pfam" id="PF09280">
    <property type="entry name" value="XPC-binding"/>
    <property type="match status" value="1"/>
</dbReference>
<keyword evidence="1" id="KW-0234">DNA repair</keyword>
<feature type="compositionally biased region" description="Low complexity" evidence="2">
    <location>
        <begin position="263"/>
        <end position="272"/>
    </location>
</feature>
<dbReference type="Proteomes" id="UP001628156">
    <property type="component" value="Unassembled WGS sequence"/>
</dbReference>
<evidence type="ECO:0000259" key="4">
    <source>
        <dbReference type="PROSITE" id="PS50053"/>
    </source>
</evidence>
<feature type="region of interest" description="Disordered" evidence="2">
    <location>
        <begin position="248"/>
        <end position="274"/>
    </location>
</feature>
<comment type="similarity">
    <text evidence="1">Belongs to the RAD23 family.</text>
</comment>
<feature type="domain" description="UBA" evidence="3">
    <location>
        <begin position="132"/>
        <end position="172"/>
    </location>
</feature>
<dbReference type="PROSITE" id="PS50053">
    <property type="entry name" value="UBIQUITIN_2"/>
    <property type="match status" value="1"/>
</dbReference>
<dbReference type="SMART" id="SM00165">
    <property type="entry name" value="UBA"/>
    <property type="match status" value="2"/>
</dbReference>
<dbReference type="Gene3D" id="1.10.10.540">
    <property type="entry name" value="XPC-binding domain"/>
    <property type="match status" value="1"/>
</dbReference>
<feature type="domain" description="UBA" evidence="3">
    <location>
        <begin position="275"/>
        <end position="315"/>
    </location>
</feature>
<dbReference type="CDD" id="cd17039">
    <property type="entry name" value="Ubl_ubiquitin_like"/>
    <property type="match status" value="1"/>
</dbReference>
<feature type="region of interest" description="Disordered" evidence="2">
    <location>
        <begin position="78"/>
        <end position="113"/>
    </location>
</feature>
<dbReference type="InterPro" id="IPR029071">
    <property type="entry name" value="Ubiquitin-like_domsf"/>
</dbReference>
<keyword evidence="6" id="KW-1185">Reference proteome</keyword>
<dbReference type="InterPro" id="IPR004806">
    <property type="entry name" value="Rad23"/>
</dbReference>
<dbReference type="PANTHER" id="PTHR10621">
    <property type="entry name" value="UV EXCISION REPAIR PROTEIN RAD23"/>
    <property type="match status" value="1"/>
</dbReference>
<evidence type="ECO:0000313" key="5">
    <source>
        <dbReference type="EMBL" id="GAB1224649.1"/>
    </source>
</evidence>
<organism evidence="5 6">
    <name type="scientific">Entamoeba nuttalli</name>
    <dbReference type="NCBI Taxonomy" id="412467"/>
    <lineage>
        <taxon>Eukaryota</taxon>
        <taxon>Amoebozoa</taxon>
        <taxon>Evosea</taxon>
        <taxon>Archamoebae</taxon>
        <taxon>Mastigamoebida</taxon>
        <taxon>Entamoebidae</taxon>
        <taxon>Entamoeba</taxon>
    </lineage>
</organism>
<accession>A0ABQ0DP59</accession>
<dbReference type="InterPro" id="IPR015360">
    <property type="entry name" value="XPC-bd"/>
</dbReference>
<dbReference type="InterPro" id="IPR036353">
    <property type="entry name" value="XPC-bd_sf"/>
</dbReference>
<comment type="function">
    <text evidence="1">Multiubiquitin chain receptor involved in modulation of proteasomal degradation. Involved in nucleotide excision repair.</text>
</comment>
<dbReference type="Pfam" id="PF00240">
    <property type="entry name" value="ubiquitin"/>
    <property type="match status" value="1"/>
</dbReference>
<keyword evidence="1" id="KW-0539">Nucleus</keyword>
<sequence length="317" mass="34898">MKIIVKTIQGILNEYEIEPETTTVGELKEMINAKQGIDIQNISLIYKSRMLKDNAQNLGGLGINEGDSIVMVVKKSAVPPPKPAPVAQPETHSTEPIQQPTTTTTQPITTNQPSIQPVDIFQSQQRQTVNVEPTEENINHLVEMGFLRDNAIKALRKSQNNTAIAADFLISGVDLDNIPDQPAGGYEEYPQEPGSILNLTKDQFIELCREQPQIIESFIQHVESENPSAAQLIRNNPGMIYDIIKSQTNDNRVPSGPQPTQPQPNHAPAQPQLSPEDNAAIDRLCGLGFGRSQCLQAYIACDKNEQLAANFLLDGFD</sequence>
<dbReference type="SMART" id="SM00213">
    <property type="entry name" value="UBQ"/>
    <property type="match status" value="1"/>
</dbReference>
<feature type="compositionally biased region" description="Low complexity" evidence="2">
    <location>
        <begin position="94"/>
        <end position="113"/>
    </location>
</feature>
<evidence type="ECO:0000313" key="6">
    <source>
        <dbReference type="Proteomes" id="UP001628156"/>
    </source>
</evidence>